<evidence type="ECO:0000313" key="13">
    <source>
        <dbReference type="Ensembl" id="ENSMUSP00000157741.2"/>
    </source>
</evidence>
<keyword evidence="6 11" id="KW-1133">Transmembrane helix</keyword>
<dbReference type="InterPro" id="IPR004072">
    <property type="entry name" value="Vmron_rcpt_1"/>
</dbReference>
<feature type="transmembrane region" description="Helical" evidence="11">
    <location>
        <begin position="171"/>
        <end position="191"/>
    </location>
</feature>
<evidence type="ECO:0000256" key="5">
    <source>
        <dbReference type="ARBA" id="ARBA00022692"/>
    </source>
</evidence>
<dbReference type="FunCoup" id="A0A494B9T5">
    <property type="interactions" value="410"/>
</dbReference>
<dbReference type="SUPFAM" id="SSF81321">
    <property type="entry name" value="Family A G protein-coupled receptor-like"/>
    <property type="match status" value="1"/>
</dbReference>
<reference evidence="13 15" key="1">
    <citation type="journal article" date="2009" name="PLoS Biol.">
        <title>Lineage-specific biology revealed by a finished genome assembly of the mouse.</title>
        <authorList>
            <consortium name="Mouse Genome Sequencing Consortium"/>
            <person name="Church D.M."/>
            <person name="Goodstadt L."/>
            <person name="Hillier L.W."/>
            <person name="Zody M.C."/>
            <person name="Goldstein S."/>
            <person name="She X."/>
            <person name="Bult C.J."/>
            <person name="Agarwala R."/>
            <person name="Cherry J.L."/>
            <person name="DiCuccio M."/>
            <person name="Hlavina W."/>
            <person name="Kapustin Y."/>
            <person name="Meric P."/>
            <person name="Maglott D."/>
            <person name="Birtle Z."/>
            <person name="Marques A.C."/>
            <person name="Graves T."/>
            <person name="Zhou S."/>
            <person name="Teague B."/>
            <person name="Potamousis K."/>
            <person name="Churas C."/>
            <person name="Place M."/>
            <person name="Herschleb J."/>
            <person name="Runnheim R."/>
            <person name="Forrest D."/>
            <person name="Amos-Landgraf J."/>
            <person name="Schwartz D.C."/>
            <person name="Cheng Z."/>
            <person name="Lindblad-Toh K."/>
            <person name="Eichler E.E."/>
            <person name="Ponting C.P."/>
        </authorList>
    </citation>
    <scope>NUCLEOTIDE SEQUENCE [LARGE SCALE GENOMIC DNA]</scope>
    <source>
        <strain evidence="13 15">C57BL/6J</strain>
    </source>
</reference>
<keyword evidence="4 11" id="KW-0589">Pheromone response</keyword>
<feature type="transmembrane region" description="Helical" evidence="11">
    <location>
        <begin position="89"/>
        <end position="112"/>
    </location>
</feature>
<accession>A0A494B9T5</accession>
<dbReference type="PROSITE" id="PS50262">
    <property type="entry name" value="G_PROTEIN_RECEP_F1_2"/>
    <property type="match status" value="1"/>
</dbReference>
<evidence type="ECO:0000256" key="4">
    <source>
        <dbReference type="ARBA" id="ARBA00022507"/>
    </source>
</evidence>
<comment type="similarity">
    <text evidence="2 11">Belongs to the G-protein coupled receptor 1 family.</text>
</comment>
<feature type="transmembrane region" description="Helical" evidence="11">
    <location>
        <begin position="47"/>
        <end position="77"/>
    </location>
</feature>
<dbReference type="InterPro" id="IPR017452">
    <property type="entry name" value="GPCR_Rhodpsn_7TM"/>
</dbReference>
<evidence type="ECO:0000313" key="14">
    <source>
        <dbReference type="MGI" id="MGI:2159636"/>
    </source>
</evidence>
<evidence type="ECO:0000256" key="3">
    <source>
        <dbReference type="ARBA" id="ARBA00022475"/>
    </source>
</evidence>
<keyword evidence="10 11" id="KW-0807">Transducer</keyword>
<comment type="subcellular location">
    <subcellularLocation>
        <location evidence="1 11">Cell membrane</location>
        <topology evidence="1 11">Multi-pass membrane protein</topology>
    </subcellularLocation>
</comment>
<keyword evidence="8 11" id="KW-0472">Membrane</keyword>
<feature type="transmembrane region" description="Helical" evidence="11">
    <location>
        <begin position="307"/>
        <end position="327"/>
    </location>
</feature>
<feature type="transmembrane region" description="Helical" evidence="11">
    <location>
        <begin position="231"/>
        <end position="248"/>
    </location>
</feature>
<keyword evidence="15" id="KW-1185">Reference proteome</keyword>
<keyword evidence="3 11" id="KW-1003">Cell membrane</keyword>
<dbReference type="GO" id="GO:0007606">
    <property type="term" value="P:sensory perception of chemical stimulus"/>
    <property type="evidence" value="ECO:0007669"/>
    <property type="project" value="UniProtKB-ARBA"/>
</dbReference>
<dbReference type="ExpressionAtlas" id="A0A494B9T5">
    <property type="expression patterns" value="differential"/>
</dbReference>
<feature type="domain" description="G-protein coupled receptors family 1 profile" evidence="12">
    <location>
        <begin position="66"/>
        <end position="327"/>
    </location>
</feature>
<dbReference type="OrthoDB" id="9606139at2759"/>
<dbReference type="Bgee" id="ENSMUSG00000050102">
    <property type="expression patterns" value="Expressed in epiblast cell in embryo"/>
</dbReference>
<dbReference type="FunFam" id="1.20.1070.10:FF:000505">
    <property type="entry name" value="Vomeronasal type-1 receptor"/>
    <property type="match status" value="1"/>
</dbReference>
<proteinExistence type="inferred from homology"/>
<dbReference type="SMR" id="A0A494B9T5"/>
<dbReference type="Gene3D" id="1.20.1070.10">
    <property type="entry name" value="Rhodopsin 7-helix transmembrane proteins"/>
    <property type="match status" value="1"/>
</dbReference>
<dbReference type="AGR" id="MGI:2159636"/>
<evidence type="ECO:0000259" key="12">
    <source>
        <dbReference type="PROSITE" id="PS50262"/>
    </source>
</evidence>
<dbReference type="MGI" id="MGI:2159636">
    <property type="gene designation" value="Vmn1r235"/>
</dbReference>
<dbReference type="GO" id="GO:0019236">
    <property type="term" value="P:response to pheromone"/>
    <property type="evidence" value="ECO:0000250"/>
    <property type="project" value="MGI"/>
</dbReference>
<evidence type="ECO:0000313" key="15">
    <source>
        <dbReference type="Proteomes" id="UP000000589"/>
    </source>
</evidence>
<dbReference type="GO" id="GO:0005550">
    <property type="term" value="F:pheromone binding"/>
    <property type="evidence" value="ECO:0000250"/>
    <property type="project" value="MGI"/>
</dbReference>
<dbReference type="Ensembl" id="ENSMUST00000235270.2">
    <property type="protein sequence ID" value="ENSMUSP00000157741.2"/>
    <property type="gene ID" value="ENSMUSG00000050102.7"/>
</dbReference>
<evidence type="ECO:0000256" key="1">
    <source>
        <dbReference type="ARBA" id="ARBA00004651"/>
    </source>
</evidence>
<feature type="transmembrane region" description="Helical" evidence="11">
    <location>
        <begin position="277"/>
        <end position="301"/>
    </location>
</feature>
<dbReference type="VEuPathDB" id="HostDB:ENSMUSG00000050102"/>
<dbReference type="GeneTree" id="ENSGT00960000186612"/>
<evidence type="ECO:0000256" key="10">
    <source>
        <dbReference type="ARBA" id="ARBA00023224"/>
    </source>
</evidence>
<dbReference type="PANTHER" id="PTHR24062">
    <property type="entry name" value="VOMERONASAL TYPE-1 RECEPTOR"/>
    <property type="match status" value="1"/>
</dbReference>
<evidence type="ECO:0000256" key="11">
    <source>
        <dbReference type="RuleBase" id="RU364061"/>
    </source>
</evidence>
<name>A0A494B9T5_MOUSE</name>
<gene>
    <name evidence="13 14" type="primary">Vmn1r235</name>
</gene>
<keyword evidence="9 11" id="KW-0675">Receptor</keyword>
<reference evidence="13 15" key="2">
    <citation type="journal article" date="2011" name="PLoS Biol.">
        <title>Modernizing reference genome assemblies.</title>
        <authorList>
            <person name="Church D.M."/>
            <person name="Schneider V.A."/>
            <person name="Graves T."/>
            <person name="Auger K."/>
            <person name="Cunningham F."/>
            <person name="Bouk N."/>
            <person name="Chen H.C."/>
            <person name="Agarwala R."/>
            <person name="McLaren W.M."/>
            <person name="Ritchie G.R."/>
            <person name="Albracht D."/>
            <person name="Kremitzki M."/>
            <person name="Rock S."/>
            <person name="Kotkiewicz H."/>
            <person name="Kremitzki C."/>
            <person name="Wollam A."/>
            <person name="Trani L."/>
            <person name="Fulton L."/>
            <person name="Fulton R."/>
            <person name="Matthews L."/>
            <person name="Whitehead S."/>
            <person name="Chow W."/>
            <person name="Torrance J."/>
            <person name="Dunn M."/>
            <person name="Harden G."/>
            <person name="Threadgold G."/>
            <person name="Wood J."/>
            <person name="Collins J."/>
            <person name="Heath P."/>
            <person name="Griffiths G."/>
            <person name="Pelan S."/>
            <person name="Grafham D."/>
            <person name="Eichler E.E."/>
            <person name="Weinstock G."/>
            <person name="Mardis E.R."/>
            <person name="Wilson R.K."/>
            <person name="Howe K."/>
            <person name="Flicek P."/>
            <person name="Hubbard T."/>
        </authorList>
    </citation>
    <scope>NUCLEOTIDE SEQUENCE [LARGE SCALE GENOMIC DNA]</scope>
    <source>
        <strain evidence="13 15">C57BL/6J</strain>
    </source>
</reference>
<dbReference type="InParanoid" id="A0A494B9T5"/>
<dbReference type="AlphaFoldDB" id="A0A494B9T5"/>
<dbReference type="GO" id="GO:0005886">
    <property type="term" value="C:plasma membrane"/>
    <property type="evidence" value="ECO:0000250"/>
    <property type="project" value="MGI"/>
</dbReference>
<protein>
    <recommendedName>
        <fullName evidence="11">Vomeronasal type-1 receptor</fullName>
    </recommendedName>
</protein>
<keyword evidence="7 11" id="KW-0297">G-protein coupled receptor</keyword>
<organism evidence="13 15">
    <name type="scientific">Mus musculus</name>
    <name type="common">Mouse</name>
    <dbReference type="NCBI Taxonomy" id="10090"/>
    <lineage>
        <taxon>Eukaryota</taxon>
        <taxon>Metazoa</taxon>
        <taxon>Chordata</taxon>
        <taxon>Craniata</taxon>
        <taxon>Vertebrata</taxon>
        <taxon>Euteleostomi</taxon>
        <taxon>Mammalia</taxon>
        <taxon>Eutheria</taxon>
        <taxon>Euarchontoglires</taxon>
        <taxon>Glires</taxon>
        <taxon>Rodentia</taxon>
        <taxon>Myomorpha</taxon>
        <taxon>Muroidea</taxon>
        <taxon>Muridae</taxon>
        <taxon>Murinae</taxon>
        <taxon>Mus</taxon>
        <taxon>Mus</taxon>
    </lineage>
</organism>
<reference evidence="13" key="3">
    <citation type="submission" date="2025-08" db="UniProtKB">
        <authorList>
            <consortium name="Ensembl"/>
        </authorList>
    </citation>
    <scope>IDENTIFICATION</scope>
    <source>
        <strain evidence="13">C57BL/6J</strain>
    </source>
</reference>
<evidence type="ECO:0000256" key="9">
    <source>
        <dbReference type="ARBA" id="ARBA00023170"/>
    </source>
</evidence>
<evidence type="ECO:0000256" key="7">
    <source>
        <dbReference type="ARBA" id="ARBA00023040"/>
    </source>
</evidence>
<sequence>MELKSVPLKRSSAVCFTLQSASRVCKGNSVSRMWVQPSGNDGMTARNMALGIIFLSQTALGLLGNSSVFFNYLLLCFSRYKLNSTDWMLNYLVVANFLTLLCKGVPQTMAAFGLKDFLSDFGCNLLFYIHKMGRGTCICSSSLMSVFQAITISNRNFMWKEFKAKSSKFSGFFLCLCCTLNILMSTYNLFYMTGKLGHRNMTIIQDFGFCSVCLDKTGQILHTIFLPLPDVVYLGLLVWTSISTVLILHRHKQRLEHIPRNKHSSQSSTESRVIKTILLQLSTFMLCYIISCLFQLFLSFLHNPSWLLINISIVISGCFPAMSPFLLMNHYSIASSHCVPCMRNWQNLI</sequence>
<evidence type="ECO:0000256" key="6">
    <source>
        <dbReference type="ARBA" id="ARBA00022989"/>
    </source>
</evidence>
<evidence type="ECO:0000256" key="2">
    <source>
        <dbReference type="ARBA" id="ARBA00010663"/>
    </source>
</evidence>
<keyword evidence="5 11" id="KW-0812">Transmembrane</keyword>
<dbReference type="GO" id="GO:0016503">
    <property type="term" value="F:pheromone receptor activity"/>
    <property type="evidence" value="ECO:0000250"/>
    <property type="project" value="MGI"/>
</dbReference>
<evidence type="ECO:0000256" key="8">
    <source>
        <dbReference type="ARBA" id="ARBA00023136"/>
    </source>
</evidence>
<reference evidence="13" key="4">
    <citation type="submission" date="2025-09" db="UniProtKB">
        <authorList>
            <consortium name="Ensembl"/>
        </authorList>
    </citation>
    <scope>IDENTIFICATION</scope>
    <source>
        <strain evidence="13">C57BL/6J</strain>
    </source>
</reference>
<dbReference type="Proteomes" id="UP000000589">
    <property type="component" value="Chromosome 17"/>
</dbReference>
<dbReference type="Pfam" id="PF03402">
    <property type="entry name" value="V1R"/>
    <property type="match status" value="1"/>
</dbReference>